<feature type="transmembrane region" description="Helical" evidence="6">
    <location>
        <begin position="307"/>
        <end position="327"/>
    </location>
</feature>
<keyword evidence="2" id="KW-1003">Cell membrane</keyword>
<dbReference type="CDD" id="cd17324">
    <property type="entry name" value="MFS_NepI_like"/>
    <property type="match status" value="1"/>
</dbReference>
<evidence type="ECO:0000256" key="4">
    <source>
        <dbReference type="ARBA" id="ARBA00022989"/>
    </source>
</evidence>
<organism evidence="8 9">
    <name type="scientific">Ktedonospora formicarum</name>
    <dbReference type="NCBI Taxonomy" id="2778364"/>
    <lineage>
        <taxon>Bacteria</taxon>
        <taxon>Bacillati</taxon>
        <taxon>Chloroflexota</taxon>
        <taxon>Ktedonobacteria</taxon>
        <taxon>Ktedonobacterales</taxon>
        <taxon>Ktedonobacteraceae</taxon>
        <taxon>Ktedonospora</taxon>
    </lineage>
</organism>
<dbReference type="InterPro" id="IPR036259">
    <property type="entry name" value="MFS_trans_sf"/>
</dbReference>
<accession>A0A8J3MVM8</accession>
<evidence type="ECO:0000256" key="5">
    <source>
        <dbReference type="ARBA" id="ARBA00023136"/>
    </source>
</evidence>
<comment type="subcellular location">
    <subcellularLocation>
        <location evidence="1">Cell membrane</location>
        <topology evidence="1">Multi-pass membrane protein</topology>
    </subcellularLocation>
</comment>
<dbReference type="Pfam" id="PF07690">
    <property type="entry name" value="MFS_1"/>
    <property type="match status" value="1"/>
</dbReference>
<proteinExistence type="predicted"/>
<sequence>MSSIASSQAPTRNEPLKGLNPRILLLALGMFALGTDAFVVAGVLPTIAGEVKVTESLAGQLVTAFSLTYGLGAPLLAALTSRWSPNRVLLLALGFFCFANIGSAIAPTFPLLMLSRVLTGCFAASYAPLAYTIATSMAPPEKRGQALSLVVIGTKVATVIGSPLGTWIGEHIGWRMSFGLVALLAGIALIALLIFRLPSTAAPIRLSLGARLAPITQPRLVLALLPALLWNLGTFAVYTYIAPLLQATVHIKDVSGLLMAFGVGMICGNLLAGRIVDRLGSNRPLVFFLIALIVVQSFLALATTTLIGSIISIFIWALLTSITFIPQQYRMLHLAPEHANVILALNNSTLYLGIAAGAGLGGLALHIVPVTQLGLLGSGVLLLSLLLFGLSIRLSDGKASQDEEHAREKILVTPE</sequence>
<feature type="transmembrane region" description="Helical" evidence="6">
    <location>
        <begin position="174"/>
        <end position="195"/>
    </location>
</feature>
<protein>
    <submittedName>
        <fullName evidence="8">MFS transporter</fullName>
    </submittedName>
</protein>
<evidence type="ECO:0000259" key="7">
    <source>
        <dbReference type="PROSITE" id="PS50850"/>
    </source>
</evidence>
<keyword evidence="4 6" id="KW-1133">Transmembrane helix</keyword>
<dbReference type="RefSeq" id="WP_220196035.1">
    <property type="nucleotide sequence ID" value="NZ_BNJF01000002.1"/>
</dbReference>
<gene>
    <name evidence="8" type="ORF">KSX_48330</name>
</gene>
<keyword evidence="5 6" id="KW-0472">Membrane</keyword>
<feature type="transmembrane region" description="Helical" evidence="6">
    <location>
        <begin position="57"/>
        <end position="76"/>
    </location>
</feature>
<feature type="transmembrane region" description="Helical" evidence="6">
    <location>
        <begin position="88"/>
        <end position="107"/>
    </location>
</feature>
<dbReference type="PROSITE" id="PS50850">
    <property type="entry name" value="MFS"/>
    <property type="match status" value="1"/>
</dbReference>
<comment type="caution">
    <text evidence="8">The sequence shown here is derived from an EMBL/GenBank/DDBJ whole genome shotgun (WGS) entry which is preliminary data.</text>
</comment>
<reference evidence="8" key="1">
    <citation type="submission" date="2020-10" db="EMBL/GenBank/DDBJ databases">
        <title>Taxonomic study of unclassified bacteria belonging to the class Ktedonobacteria.</title>
        <authorList>
            <person name="Yabe S."/>
            <person name="Wang C.M."/>
            <person name="Zheng Y."/>
            <person name="Sakai Y."/>
            <person name="Cavaletti L."/>
            <person name="Monciardini P."/>
            <person name="Donadio S."/>
        </authorList>
    </citation>
    <scope>NUCLEOTIDE SEQUENCE</scope>
    <source>
        <strain evidence="8">SOSP1-1</strain>
    </source>
</reference>
<dbReference type="Proteomes" id="UP000612362">
    <property type="component" value="Unassembled WGS sequence"/>
</dbReference>
<dbReference type="Gene3D" id="1.20.1250.20">
    <property type="entry name" value="MFS general substrate transporter like domains"/>
    <property type="match status" value="1"/>
</dbReference>
<feature type="transmembrane region" description="Helical" evidence="6">
    <location>
        <begin position="348"/>
        <end position="367"/>
    </location>
</feature>
<evidence type="ECO:0000313" key="9">
    <source>
        <dbReference type="Proteomes" id="UP000612362"/>
    </source>
</evidence>
<evidence type="ECO:0000256" key="1">
    <source>
        <dbReference type="ARBA" id="ARBA00004651"/>
    </source>
</evidence>
<evidence type="ECO:0000313" key="8">
    <source>
        <dbReference type="EMBL" id="GHO46670.1"/>
    </source>
</evidence>
<name>A0A8J3MVM8_9CHLR</name>
<dbReference type="EMBL" id="BNJF01000002">
    <property type="protein sequence ID" value="GHO46670.1"/>
    <property type="molecule type" value="Genomic_DNA"/>
</dbReference>
<feature type="transmembrane region" description="Helical" evidence="6">
    <location>
        <begin position="284"/>
        <end position="301"/>
    </location>
</feature>
<evidence type="ECO:0000256" key="3">
    <source>
        <dbReference type="ARBA" id="ARBA00022692"/>
    </source>
</evidence>
<dbReference type="InterPro" id="IPR020846">
    <property type="entry name" value="MFS_dom"/>
</dbReference>
<dbReference type="InterPro" id="IPR011701">
    <property type="entry name" value="MFS"/>
</dbReference>
<dbReference type="GO" id="GO:0005886">
    <property type="term" value="C:plasma membrane"/>
    <property type="evidence" value="ECO:0007669"/>
    <property type="project" value="UniProtKB-SubCell"/>
</dbReference>
<feature type="transmembrane region" description="Helical" evidence="6">
    <location>
        <begin position="373"/>
        <end position="392"/>
    </location>
</feature>
<evidence type="ECO:0000256" key="2">
    <source>
        <dbReference type="ARBA" id="ARBA00022475"/>
    </source>
</evidence>
<keyword evidence="9" id="KW-1185">Reference proteome</keyword>
<feature type="domain" description="Major facilitator superfamily (MFS) profile" evidence="7">
    <location>
        <begin position="22"/>
        <end position="396"/>
    </location>
</feature>
<dbReference type="SUPFAM" id="SSF103473">
    <property type="entry name" value="MFS general substrate transporter"/>
    <property type="match status" value="1"/>
</dbReference>
<feature type="transmembrane region" description="Helical" evidence="6">
    <location>
        <begin position="220"/>
        <end position="242"/>
    </location>
</feature>
<dbReference type="GO" id="GO:0022857">
    <property type="term" value="F:transmembrane transporter activity"/>
    <property type="evidence" value="ECO:0007669"/>
    <property type="project" value="InterPro"/>
</dbReference>
<dbReference type="InterPro" id="IPR050189">
    <property type="entry name" value="MFS_Efflux_Transporters"/>
</dbReference>
<evidence type="ECO:0000256" key="6">
    <source>
        <dbReference type="SAM" id="Phobius"/>
    </source>
</evidence>
<dbReference type="PANTHER" id="PTHR43124:SF10">
    <property type="entry name" value="PURINE EFFLUX PUMP PBUE"/>
    <property type="match status" value="1"/>
</dbReference>
<dbReference type="PANTHER" id="PTHR43124">
    <property type="entry name" value="PURINE EFFLUX PUMP PBUE"/>
    <property type="match status" value="1"/>
</dbReference>
<feature type="transmembrane region" description="Helical" evidence="6">
    <location>
        <begin position="113"/>
        <end position="134"/>
    </location>
</feature>
<feature type="transmembrane region" description="Helical" evidence="6">
    <location>
        <begin position="254"/>
        <end position="272"/>
    </location>
</feature>
<feature type="transmembrane region" description="Helical" evidence="6">
    <location>
        <begin position="146"/>
        <end position="168"/>
    </location>
</feature>
<dbReference type="AlphaFoldDB" id="A0A8J3MVM8"/>
<keyword evidence="3 6" id="KW-0812">Transmembrane</keyword>
<feature type="transmembrane region" description="Helical" evidence="6">
    <location>
        <begin position="23"/>
        <end position="45"/>
    </location>
</feature>